<proteinExistence type="predicted"/>
<feature type="domain" description="DUF6316" evidence="2">
    <location>
        <begin position="22"/>
        <end position="71"/>
    </location>
</feature>
<sequence>MQNASTSTRPEVNSSNDARLTDVGMHSHERSDRLFSLSGLWYFRTREGKDVGPFRYRCEAESMLHRFIDETSRLQQSSMMPHKLHFRTCGVIGRRQVS</sequence>
<evidence type="ECO:0000256" key="1">
    <source>
        <dbReference type="SAM" id="MobiDB-lite"/>
    </source>
</evidence>
<feature type="region of interest" description="Disordered" evidence="1">
    <location>
        <begin position="1"/>
        <end position="29"/>
    </location>
</feature>
<name>A0A0F9W3T8_9ZZZZ</name>
<dbReference type="Pfam" id="PF19837">
    <property type="entry name" value="DUF6316"/>
    <property type="match status" value="1"/>
</dbReference>
<gene>
    <name evidence="3" type="ORF">LCGC14_0014600</name>
</gene>
<accession>A0A0F9W3T8</accession>
<dbReference type="EMBL" id="LAZR01000002">
    <property type="protein sequence ID" value="KKO11956.1"/>
    <property type="molecule type" value="Genomic_DNA"/>
</dbReference>
<protein>
    <recommendedName>
        <fullName evidence="2">DUF6316 domain-containing protein</fullName>
    </recommendedName>
</protein>
<comment type="caution">
    <text evidence="3">The sequence shown here is derived from an EMBL/GenBank/DDBJ whole genome shotgun (WGS) entry which is preliminary data.</text>
</comment>
<reference evidence="3" key="1">
    <citation type="journal article" date="2015" name="Nature">
        <title>Complex archaea that bridge the gap between prokaryotes and eukaryotes.</title>
        <authorList>
            <person name="Spang A."/>
            <person name="Saw J.H."/>
            <person name="Jorgensen S.L."/>
            <person name="Zaremba-Niedzwiedzka K."/>
            <person name="Martijn J."/>
            <person name="Lind A.E."/>
            <person name="van Eijk R."/>
            <person name="Schleper C."/>
            <person name="Guy L."/>
            <person name="Ettema T.J."/>
        </authorList>
    </citation>
    <scope>NUCLEOTIDE SEQUENCE</scope>
</reference>
<evidence type="ECO:0000259" key="2">
    <source>
        <dbReference type="Pfam" id="PF19837"/>
    </source>
</evidence>
<evidence type="ECO:0000313" key="3">
    <source>
        <dbReference type="EMBL" id="KKO11956.1"/>
    </source>
</evidence>
<dbReference type="InterPro" id="IPR045630">
    <property type="entry name" value="DUF6316"/>
</dbReference>
<organism evidence="3">
    <name type="scientific">marine sediment metagenome</name>
    <dbReference type="NCBI Taxonomy" id="412755"/>
    <lineage>
        <taxon>unclassified sequences</taxon>
        <taxon>metagenomes</taxon>
        <taxon>ecological metagenomes</taxon>
    </lineage>
</organism>
<feature type="compositionally biased region" description="Polar residues" evidence="1">
    <location>
        <begin position="1"/>
        <end position="18"/>
    </location>
</feature>
<dbReference type="AlphaFoldDB" id="A0A0F9W3T8"/>